<dbReference type="Proteomes" id="UP001175226">
    <property type="component" value="Unassembled WGS sequence"/>
</dbReference>
<gene>
    <name evidence="1" type="ORF">EV421DRAFT_1721669</name>
</gene>
<dbReference type="EMBL" id="JAUEPT010000156">
    <property type="protein sequence ID" value="KAK0430303.1"/>
    <property type="molecule type" value="Genomic_DNA"/>
</dbReference>
<name>A0AA39IWN4_9AGAR</name>
<dbReference type="AlphaFoldDB" id="A0AA39IWN4"/>
<sequence>LNSGGSSDIALGNVFGLRLHNQPDKAFLMDGRVDRLLFFLRQTSQDFLAAVHCNQSSFPVCDGIPSQFYITI</sequence>
<evidence type="ECO:0000313" key="2">
    <source>
        <dbReference type="Proteomes" id="UP001175226"/>
    </source>
</evidence>
<keyword evidence="2" id="KW-1185">Reference proteome</keyword>
<accession>A0AA39IWN4</accession>
<comment type="caution">
    <text evidence="1">The sequence shown here is derived from an EMBL/GenBank/DDBJ whole genome shotgun (WGS) entry which is preliminary data.</text>
</comment>
<protein>
    <submittedName>
        <fullName evidence="1">Uncharacterized protein</fullName>
    </submittedName>
</protein>
<proteinExistence type="predicted"/>
<organism evidence="1 2">
    <name type="scientific">Armillaria borealis</name>
    <dbReference type="NCBI Taxonomy" id="47425"/>
    <lineage>
        <taxon>Eukaryota</taxon>
        <taxon>Fungi</taxon>
        <taxon>Dikarya</taxon>
        <taxon>Basidiomycota</taxon>
        <taxon>Agaricomycotina</taxon>
        <taxon>Agaricomycetes</taxon>
        <taxon>Agaricomycetidae</taxon>
        <taxon>Agaricales</taxon>
        <taxon>Marasmiineae</taxon>
        <taxon>Physalacriaceae</taxon>
        <taxon>Armillaria</taxon>
    </lineage>
</organism>
<evidence type="ECO:0000313" key="1">
    <source>
        <dbReference type="EMBL" id="KAK0430303.1"/>
    </source>
</evidence>
<feature type="non-terminal residue" evidence="1">
    <location>
        <position position="1"/>
    </location>
</feature>
<reference evidence="1" key="1">
    <citation type="submission" date="2023-06" db="EMBL/GenBank/DDBJ databases">
        <authorList>
            <consortium name="Lawrence Berkeley National Laboratory"/>
            <person name="Ahrendt S."/>
            <person name="Sahu N."/>
            <person name="Indic B."/>
            <person name="Wong-Bajracharya J."/>
            <person name="Merenyi Z."/>
            <person name="Ke H.-M."/>
            <person name="Monk M."/>
            <person name="Kocsube S."/>
            <person name="Drula E."/>
            <person name="Lipzen A."/>
            <person name="Balint B."/>
            <person name="Henrissat B."/>
            <person name="Andreopoulos B."/>
            <person name="Martin F.M."/>
            <person name="Harder C.B."/>
            <person name="Rigling D."/>
            <person name="Ford K.L."/>
            <person name="Foster G.D."/>
            <person name="Pangilinan J."/>
            <person name="Papanicolaou A."/>
            <person name="Barry K."/>
            <person name="LaButti K."/>
            <person name="Viragh M."/>
            <person name="Koriabine M."/>
            <person name="Yan M."/>
            <person name="Riley R."/>
            <person name="Champramary S."/>
            <person name="Plett K.L."/>
            <person name="Tsai I.J."/>
            <person name="Slot J."/>
            <person name="Sipos G."/>
            <person name="Plett J."/>
            <person name="Nagy L.G."/>
            <person name="Grigoriev I.V."/>
        </authorList>
    </citation>
    <scope>NUCLEOTIDE SEQUENCE</scope>
    <source>
        <strain evidence="1">FPL87.14</strain>
    </source>
</reference>